<evidence type="ECO:0000256" key="1">
    <source>
        <dbReference type="SAM" id="Coils"/>
    </source>
</evidence>
<comment type="caution">
    <text evidence="2">The sequence shown here is derived from an EMBL/GenBank/DDBJ whole genome shotgun (WGS) entry which is preliminary data.</text>
</comment>
<dbReference type="SUPFAM" id="SSF50998">
    <property type="entry name" value="Quinoprotein alcohol dehydrogenase-like"/>
    <property type="match status" value="1"/>
</dbReference>
<dbReference type="Pfam" id="PF00400">
    <property type="entry name" value="WD40"/>
    <property type="match status" value="1"/>
</dbReference>
<dbReference type="SMART" id="SM00320">
    <property type="entry name" value="WD40"/>
    <property type="match status" value="4"/>
</dbReference>
<feature type="coiled-coil region" evidence="1">
    <location>
        <begin position="789"/>
        <end position="816"/>
    </location>
</feature>
<accession>A0AAD3CWJ0</accession>
<dbReference type="InterPro" id="IPR015943">
    <property type="entry name" value="WD40/YVTN_repeat-like_dom_sf"/>
</dbReference>
<feature type="coiled-coil region" evidence="1">
    <location>
        <begin position="864"/>
        <end position="1010"/>
    </location>
</feature>
<name>A0AAD3CWJ0_9STRA</name>
<dbReference type="InterPro" id="IPR052993">
    <property type="entry name" value="CFA-57"/>
</dbReference>
<dbReference type="InterPro" id="IPR001680">
    <property type="entry name" value="WD40_rpt"/>
</dbReference>
<gene>
    <name evidence="2" type="ORF">CTEN210_10008</name>
</gene>
<dbReference type="PANTHER" id="PTHR32215">
    <property type="entry name" value="CILIA- AND FLAGELLA-ASSOCIATED PROTEIN 57"/>
    <property type="match status" value="1"/>
</dbReference>
<dbReference type="PANTHER" id="PTHR32215:SF0">
    <property type="entry name" value="CILIA- AND FLAGELLA-ASSOCIATED PROTEIN 57"/>
    <property type="match status" value="1"/>
</dbReference>
<reference evidence="2 3" key="1">
    <citation type="journal article" date="2021" name="Sci. Rep.">
        <title>The genome of the diatom Chaetoceros tenuissimus carries an ancient integrated fragment of an extant virus.</title>
        <authorList>
            <person name="Hongo Y."/>
            <person name="Kimura K."/>
            <person name="Takaki Y."/>
            <person name="Yoshida Y."/>
            <person name="Baba S."/>
            <person name="Kobayashi G."/>
            <person name="Nagasaki K."/>
            <person name="Hano T."/>
            <person name="Tomaru Y."/>
        </authorList>
    </citation>
    <scope>NUCLEOTIDE SEQUENCE [LARGE SCALE GENOMIC DNA]</scope>
    <source>
        <strain evidence="2 3">NIES-3715</strain>
    </source>
</reference>
<keyword evidence="3" id="KW-1185">Reference proteome</keyword>
<dbReference type="SUPFAM" id="SSF50978">
    <property type="entry name" value="WD40 repeat-like"/>
    <property type="match status" value="1"/>
</dbReference>
<dbReference type="AlphaFoldDB" id="A0AAD3CWJ0"/>
<dbReference type="InterPro" id="IPR011047">
    <property type="entry name" value="Quinoprotein_ADH-like_sf"/>
</dbReference>
<feature type="coiled-coil region" evidence="1">
    <location>
        <begin position="1085"/>
        <end position="1112"/>
    </location>
</feature>
<dbReference type="Proteomes" id="UP001054902">
    <property type="component" value="Unassembled WGS sequence"/>
</dbReference>
<dbReference type="InterPro" id="IPR036322">
    <property type="entry name" value="WD40_repeat_dom_sf"/>
</dbReference>
<evidence type="ECO:0000313" key="2">
    <source>
        <dbReference type="EMBL" id="GFH53532.1"/>
    </source>
</evidence>
<organism evidence="2 3">
    <name type="scientific">Chaetoceros tenuissimus</name>
    <dbReference type="NCBI Taxonomy" id="426638"/>
    <lineage>
        <taxon>Eukaryota</taxon>
        <taxon>Sar</taxon>
        <taxon>Stramenopiles</taxon>
        <taxon>Ochrophyta</taxon>
        <taxon>Bacillariophyta</taxon>
        <taxon>Coscinodiscophyceae</taxon>
        <taxon>Chaetocerotophycidae</taxon>
        <taxon>Chaetocerotales</taxon>
        <taxon>Chaetocerotaceae</taxon>
        <taxon>Chaetoceros</taxon>
    </lineage>
</organism>
<dbReference type="EMBL" id="BLLK01000047">
    <property type="protein sequence ID" value="GFH53532.1"/>
    <property type="molecule type" value="Genomic_DNA"/>
</dbReference>
<dbReference type="Gene3D" id="2.130.10.10">
    <property type="entry name" value="YVTN repeat-like/Quinoprotein amine dehydrogenase"/>
    <property type="match status" value="2"/>
</dbReference>
<proteinExistence type="predicted"/>
<evidence type="ECO:0008006" key="4">
    <source>
        <dbReference type="Google" id="ProtNLM"/>
    </source>
</evidence>
<feature type="coiled-coil region" evidence="1">
    <location>
        <begin position="655"/>
        <end position="711"/>
    </location>
</feature>
<sequence>MSTAQVLKPSHFLGINTQVKCIHTIDKDRILFCSSNHVIIQEKSSTKQTLLHSNGNVESFIGHVELCNTKQSVAIVVQHNATSSVYIYDVHTLKRTHSLSNKLSLAIKSISFPRRDQLLILGDAPDYLLSLWNLQERVPSPVASIRLATPSGKELRQASMDNNIICVSGKEIIRLFRLVDKVFRPITLNSLKGKPQDYIAHAWSPRGGLVLATKNEFWFFSGDTANLKVRFHCNVSVEWGQTVSVTALAALPSCVIIGGSDGSARLYHYLGSDTDEISLKLTEKLEVDEGYEVIAIDRFQVDNCTMALSDSGRVSTLYLSASDLSESANEPFPSLKKEDIVCIETCNWKPFAVVGLKREIYTWSVGGQREVNRVHSSDEDLVSVALSPTGLHMLICTEKHIELAFLASAHTKTLSMWKTLASNVGSASSFSNGGHLFALVFGEVVQVYNTYTQKLVSSLRGHTGSSRVTALVFKEGDKVIATFGDDGVVNCFEISTGKRQVRVANDDLVYTGGFMSKDFSIALANTSTNEIVAIDLTTKMISNDYYFPQSARLLACKDNVVAIMSTEDSLVGQMWIRNIFEKQTKMTKSSVPLHSKEIHLAAISSEGHFLITGSRDSSLCFSALNQRLFPFRQYQYSEKIGPISLMHELSSDQDLKEVDKTLQGLEQHIKDFEKEEETAIECNRVQYEKQLEDLRNEVKEKERKFTQQVKAKLDESTSLRSELNFKLSTQRKELSEQLSKMTETQAADLEKRNNTMVDLRAYHEKETQKKHLEMDRLRTVHEESLRDLIAEQKCKTENAKAQYASLKEERKMMEDSQVEFTKALELQVELEIHEEEEAFAKSASLSKATQKRYQEEADFEGKRYDILSKDSEELKETISTLEEKELTLNKTVEELKQETAALKSNLQTESSATRDLELNVSSLESEIDILQSQNDRELDLVASLKKELDKKKHQTNDLKLQLESLEKTVKLEEAENDKYRLKLQEKQLLLKAKKKSKEKICQELEELSQEISLTSTRILRSKEFLGDLGSLKSYLLQLSREFNGKARENQQEGNFVEREEKILTKRISSLKDTMKQVNRVTEANKMKLLKERGILEKELNELNVENNILIEKQRNVMK</sequence>
<keyword evidence="1" id="KW-0175">Coiled coil</keyword>
<evidence type="ECO:0000313" key="3">
    <source>
        <dbReference type="Proteomes" id="UP001054902"/>
    </source>
</evidence>
<protein>
    <recommendedName>
        <fullName evidence="4">Cilia- and flagella-associated protein 57</fullName>
    </recommendedName>
</protein>